<evidence type="ECO:0000313" key="2">
    <source>
        <dbReference type="EMBL" id="WNM24498.1"/>
    </source>
</evidence>
<dbReference type="InterPro" id="IPR011251">
    <property type="entry name" value="Luciferase-like_dom"/>
</dbReference>
<accession>A0AA96F623</accession>
<name>A0AA96F623_9MICO</name>
<dbReference type="SUPFAM" id="SSF51679">
    <property type="entry name" value="Bacterial luciferase-like"/>
    <property type="match status" value="1"/>
</dbReference>
<dbReference type="AlphaFoldDB" id="A0AA96F623"/>
<dbReference type="Proteomes" id="UP001304125">
    <property type="component" value="Chromosome"/>
</dbReference>
<gene>
    <name evidence="2" type="ORF">RN606_14225</name>
</gene>
<evidence type="ECO:0000313" key="3">
    <source>
        <dbReference type="Proteomes" id="UP001304125"/>
    </source>
</evidence>
<dbReference type="GO" id="GO:0016705">
    <property type="term" value="F:oxidoreductase activity, acting on paired donors, with incorporation or reduction of molecular oxygen"/>
    <property type="evidence" value="ECO:0007669"/>
    <property type="project" value="InterPro"/>
</dbReference>
<feature type="domain" description="Luciferase-like" evidence="1">
    <location>
        <begin position="15"/>
        <end position="151"/>
    </location>
</feature>
<dbReference type="EMBL" id="CP134879">
    <property type="protein sequence ID" value="WNM24498.1"/>
    <property type="molecule type" value="Genomic_DNA"/>
</dbReference>
<evidence type="ECO:0000259" key="1">
    <source>
        <dbReference type="Pfam" id="PF00296"/>
    </source>
</evidence>
<protein>
    <recommendedName>
        <fullName evidence="1">Luciferase-like domain-containing protein</fullName>
    </recommendedName>
</protein>
<reference evidence="2 3" key="1">
    <citation type="submission" date="2023-09" db="EMBL/GenBank/DDBJ databases">
        <title>Demequina sp. a novel bacteria isolated from Capsicum annuum.</title>
        <authorList>
            <person name="Humaira Z."/>
            <person name="Lee J."/>
            <person name="Cho D."/>
        </authorList>
    </citation>
    <scope>NUCLEOTIDE SEQUENCE [LARGE SCALE GENOMIC DNA]</scope>
    <source>
        <strain evidence="2 3">OYTSA14</strain>
    </source>
</reference>
<dbReference type="RefSeq" id="WP_313498327.1">
    <property type="nucleotide sequence ID" value="NZ_CP134879.1"/>
</dbReference>
<proteinExistence type="predicted"/>
<dbReference type="InterPro" id="IPR036661">
    <property type="entry name" value="Luciferase-like_sf"/>
</dbReference>
<sequence length="252" mass="26167">MRIGIRWTGAARPHAWVDAAEQSGAFALWADLSAEGAVPASTVAALTTDPRIVARVTLGAENPVTLAEEIAVLDLVSAGRVVCVVDTGELDADGAGEDLWLLRASWAARPLSHQGARWTVPSGLNPGAPTSVMVTPKPSQVDVPVWLTGAVAPQLSSATGLPMLAEDPGACDGAAQVQPATVALTGDLETDRALVVGWAQAGATHLLATVPDDATEDFLVRYVARYLQPEVAMPAFPRIMAEAPLPASLDEK</sequence>
<organism evidence="2 3">
    <name type="scientific">Demequina capsici</name>
    <dbReference type="NCBI Taxonomy" id="3075620"/>
    <lineage>
        <taxon>Bacteria</taxon>
        <taxon>Bacillati</taxon>
        <taxon>Actinomycetota</taxon>
        <taxon>Actinomycetes</taxon>
        <taxon>Micrococcales</taxon>
        <taxon>Demequinaceae</taxon>
        <taxon>Demequina</taxon>
    </lineage>
</organism>
<dbReference type="Gene3D" id="3.20.20.30">
    <property type="entry name" value="Luciferase-like domain"/>
    <property type="match status" value="1"/>
</dbReference>
<dbReference type="Pfam" id="PF00296">
    <property type="entry name" value="Bac_luciferase"/>
    <property type="match status" value="1"/>
</dbReference>
<keyword evidence="3" id="KW-1185">Reference proteome</keyword>